<name>A0A847RUN6_9BACT</name>
<organism evidence="2 3">
    <name type="scientific">Chitinophaga varians</name>
    <dbReference type="NCBI Taxonomy" id="2202339"/>
    <lineage>
        <taxon>Bacteria</taxon>
        <taxon>Pseudomonadati</taxon>
        <taxon>Bacteroidota</taxon>
        <taxon>Chitinophagia</taxon>
        <taxon>Chitinophagales</taxon>
        <taxon>Chitinophagaceae</taxon>
        <taxon>Chitinophaga</taxon>
    </lineage>
</organism>
<dbReference type="Pfam" id="PF02627">
    <property type="entry name" value="CMD"/>
    <property type="match status" value="1"/>
</dbReference>
<evidence type="ECO:0000313" key="3">
    <source>
        <dbReference type="Proteomes" id="UP000570474"/>
    </source>
</evidence>
<reference evidence="2 3" key="1">
    <citation type="submission" date="2020-04" db="EMBL/GenBank/DDBJ databases">
        <authorList>
            <person name="Yin C."/>
        </authorList>
    </citation>
    <scope>NUCLEOTIDE SEQUENCE [LARGE SCALE GENOMIC DNA]</scope>
    <source>
        <strain evidence="2 3">Ae27</strain>
    </source>
</reference>
<dbReference type="InterPro" id="IPR003779">
    <property type="entry name" value="CMD-like"/>
</dbReference>
<gene>
    <name evidence="2" type="ORF">HGH92_02015</name>
</gene>
<dbReference type="NCBIfam" id="TIGR00778">
    <property type="entry name" value="ahpD_dom"/>
    <property type="match status" value="1"/>
</dbReference>
<evidence type="ECO:0000313" key="2">
    <source>
        <dbReference type="EMBL" id="NLR63071.1"/>
    </source>
</evidence>
<accession>A0A847RUN6</accession>
<dbReference type="SUPFAM" id="SSF69118">
    <property type="entry name" value="AhpD-like"/>
    <property type="match status" value="1"/>
</dbReference>
<dbReference type="InterPro" id="IPR029032">
    <property type="entry name" value="AhpD-like"/>
</dbReference>
<comment type="caution">
    <text evidence="2">The sequence shown here is derived from an EMBL/GenBank/DDBJ whole genome shotgun (WGS) entry which is preliminary data.</text>
</comment>
<protein>
    <submittedName>
        <fullName evidence="2">Carboxymuconolactone decarboxylase family protein</fullName>
    </submittedName>
</protein>
<dbReference type="GO" id="GO:0051920">
    <property type="term" value="F:peroxiredoxin activity"/>
    <property type="evidence" value="ECO:0007669"/>
    <property type="project" value="InterPro"/>
</dbReference>
<dbReference type="Proteomes" id="UP000570474">
    <property type="component" value="Unassembled WGS sequence"/>
</dbReference>
<keyword evidence="3" id="KW-1185">Reference proteome</keyword>
<dbReference type="PANTHER" id="PTHR34846:SF10">
    <property type="entry name" value="CYTOPLASMIC PROTEIN"/>
    <property type="match status" value="1"/>
</dbReference>
<sequence length="149" mass="17031">MSQRLHMKRLIPEGYKAILAMDTFLAHSPLKESHKDLIDIRTAQINGCTYCMDIHNRTALQHGESSQRLFVLSGWREAGLFTDEEKVVLAMTEEITLVHRHGLSDETYQLALQYFDETYISYLIMAIISINALTRVGVSTRMEVVKVNS</sequence>
<evidence type="ECO:0000259" key="1">
    <source>
        <dbReference type="Pfam" id="PF02627"/>
    </source>
</evidence>
<proteinExistence type="predicted"/>
<dbReference type="PANTHER" id="PTHR34846">
    <property type="entry name" value="4-CARBOXYMUCONOLACTONE DECARBOXYLASE FAMILY PROTEIN (AFU_ORTHOLOGUE AFUA_6G11590)"/>
    <property type="match status" value="1"/>
</dbReference>
<dbReference type="AlphaFoldDB" id="A0A847RUN6"/>
<feature type="domain" description="Carboxymuconolactone decarboxylase-like" evidence="1">
    <location>
        <begin position="12"/>
        <end position="94"/>
    </location>
</feature>
<dbReference type="EMBL" id="JABAIA010000001">
    <property type="protein sequence ID" value="NLR63071.1"/>
    <property type="molecule type" value="Genomic_DNA"/>
</dbReference>
<dbReference type="Gene3D" id="1.20.1290.10">
    <property type="entry name" value="AhpD-like"/>
    <property type="match status" value="1"/>
</dbReference>
<dbReference type="InterPro" id="IPR004675">
    <property type="entry name" value="AhpD_core"/>
</dbReference>